<dbReference type="AlphaFoldDB" id="A0AAW9SCH9"/>
<evidence type="ECO:0000256" key="4">
    <source>
        <dbReference type="ARBA" id="ARBA00022825"/>
    </source>
</evidence>
<keyword evidence="2 5" id="KW-0645">Protease</keyword>
<dbReference type="CDD" id="cd07560">
    <property type="entry name" value="Peptidase_S41_CPP"/>
    <property type="match status" value="1"/>
</dbReference>
<keyword evidence="6" id="KW-0472">Membrane</keyword>
<comment type="caution">
    <text evidence="8">The sequence shown here is derived from an EMBL/GenBank/DDBJ whole genome shotgun (WGS) entry which is preliminary data.</text>
</comment>
<evidence type="ECO:0000256" key="1">
    <source>
        <dbReference type="ARBA" id="ARBA00009179"/>
    </source>
</evidence>
<dbReference type="Gene3D" id="3.90.226.10">
    <property type="entry name" value="2-enoyl-CoA Hydratase, Chain A, domain 1"/>
    <property type="match status" value="1"/>
</dbReference>
<dbReference type="InterPro" id="IPR001478">
    <property type="entry name" value="PDZ"/>
</dbReference>
<organism evidence="8 9">
    <name type="scientific">Rapidithrix thailandica</name>
    <dbReference type="NCBI Taxonomy" id="413964"/>
    <lineage>
        <taxon>Bacteria</taxon>
        <taxon>Pseudomonadati</taxon>
        <taxon>Bacteroidota</taxon>
        <taxon>Cytophagia</taxon>
        <taxon>Cytophagales</taxon>
        <taxon>Flammeovirgaceae</taxon>
        <taxon>Rapidithrix</taxon>
    </lineage>
</organism>
<evidence type="ECO:0000259" key="7">
    <source>
        <dbReference type="PROSITE" id="PS50106"/>
    </source>
</evidence>
<name>A0AAW9SCH9_9BACT</name>
<dbReference type="GO" id="GO:0006508">
    <property type="term" value="P:proteolysis"/>
    <property type="evidence" value="ECO:0007669"/>
    <property type="project" value="UniProtKB-KW"/>
</dbReference>
<dbReference type="SUPFAM" id="SSF52096">
    <property type="entry name" value="ClpP/crotonase"/>
    <property type="match status" value="1"/>
</dbReference>
<dbReference type="NCBIfam" id="TIGR00225">
    <property type="entry name" value="prc"/>
    <property type="match status" value="1"/>
</dbReference>
<gene>
    <name evidence="8" type="ORF">AAG747_22255</name>
</gene>
<evidence type="ECO:0000256" key="6">
    <source>
        <dbReference type="SAM" id="Phobius"/>
    </source>
</evidence>
<proteinExistence type="inferred from homology"/>
<dbReference type="Proteomes" id="UP001403385">
    <property type="component" value="Unassembled WGS sequence"/>
</dbReference>
<evidence type="ECO:0000256" key="5">
    <source>
        <dbReference type="RuleBase" id="RU004404"/>
    </source>
</evidence>
<dbReference type="Gene3D" id="2.30.42.10">
    <property type="match status" value="1"/>
</dbReference>
<dbReference type="GO" id="GO:0004175">
    <property type="term" value="F:endopeptidase activity"/>
    <property type="evidence" value="ECO:0007669"/>
    <property type="project" value="TreeGrafter"/>
</dbReference>
<dbReference type="PANTHER" id="PTHR32060:SF30">
    <property type="entry name" value="CARBOXY-TERMINAL PROCESSING PROTEASE CTPA"/>
    <property type="match status" value="1"/>
</dbReference>
<evidence type="ECO:0000256" key="2">
    <source>
        <dbReference type="ARBA" id="ARBA00022670"/>
    </source>
</evidence>
<dbReference type="SUPFAM" id="SSF50156">
    <property type="entry name" value="PDZ domain-like"/>
    <property type="match status" value="1"/>
</dbReference>
<protein>
    <submittedName>
        <fullName evidence="8">S41 family peptidase</fullName>
    </submittedName>
</protein>
<dbReference type="GO" id="GO:0030288">
    <property type="term" value="C:outer membrane-bounded periplasmic space"/>
    <property type="evidence" value="ECO:0007669"/>
    <property type="project" value="TreeGrafter"/>
</dbReference>
<feature type="domain" description="PDZ" evidence="7">
    <location>
        <begin position="88"/>
        <end position="180"/>
    </location>
</feature>
<dbReference type="CDD" id="cd06782">
    <property type="entry name" value="cpPDZ_CPP-like"/>
    <property type="match status" value="1"/>
</dbReference>
<keyword evidence="3 5" id="KW-0378">Hydrolase</keyword>
<dbReference type="InterPro" id="IPR029045">
    <property type="entry name" value="ClpP/crotonase-like_dom_sf"/>
</dbReference>
<evidence type="ECO:0000313" key="9">
    <source>
        <dbReference type="Proteomes" id="UP001403385"/>
    </source>
</evidence>
<dbReference type="InterPro" id="IPR005151">
    <property type="entry name" value="Tail-specific_protease"/>
</dbReference>
<dbReference type="PROSITE" id="PS50106">
    <property type="entry name" value="PDZ"/>
    <property type="match status" value="1"/>
</dbReference>
<dbReference type="InterPro" id="IPR004447">
    <property type="entry name" value="Peptidase_S41A"/>
</dbReference>
<dbReference type="PANTHER" id="PTHR32060">
    <property type="entry name" value="TAIL-SPECIFIC PROTEASE"/>
    <property type="match status" value="1"/>
</dbReference>
<keyword evidence="6" id="KW-0812">Transmembrane</keyword>
<dbReference type="RefSeq" id="WP_346823441.1">
    <property type="nucleotide sequence ID" value="NZ_JBDKWZ010000015.1"/>
</dbReference>
<dbReference type="SMART" id="SM00228">
    <property type="entry name" value="PDZ"/>
    <property type="match status" value="1"/>
</dbReference>
<dbReference type="GO" id="GO:0008236">
    <property type="term" value="F:serine-type peptidase activity"/>
    <property type="evidence" value="ECO:0007669"/>
    <property type="project" value="UniProtKB-KW"/>
</dbReference>
<reference evidence="8 9" key="1">
    <citation type="submission" date="2024-04" db="EMBL/GenBank/DDBJ databases">
        <title>Novel genus in family Flammeovirgaceae.</title>
        <authorList>
            <person name="Nguyen T.H."/>
            <person name="Vuong T.Q."/>
            <person name="Le H."/>
            <person name="Kim S.-G."/>
        </authorList>
    </citation>
    <scope>NUCLEOTIDE SEQUENCE [LARGE SCALE GENOMIC DNA]</scope>
    <source>
        <strain evidence="8 9">JCM 23209</strain>
    </source>
</reference>
<sequence>MKEEKEITNSKFQIRLPLLLSLTLSIGILIGSEFFGNRAPSTKKVNVSVRKFGDILNYIQEYYVDTVDINELTEYAIKQMFTKLDPHTVYIPKEDTELVNSQLRGDFEGVGIEFNVFRDTVTVMSVIEGGPSAKAGLKSGDRILMVDEDTIAGVGITNDKIVHLLRGEKGSKVLLMVMRKGEEAPMKFTVSRGTIPTQTVDVSYMVNPEIGYIKISRFGIKTYDEFKVALDRLKREGMQKLILDLRDNGGGYLDKAVQIADEFLQGDELIVYTDGKNDQFDARENGKRKGDFESGDLIVLINESSASASEVLSGALQDNDRALIVGRRSFGKGLVQRQIGLIDNSQLRLTISRYYTPSGRSIQKPYEVEQSYQSDLSNRYQHGEYFHVDSIKFSDSLKYETTNGRAVYGGGGIMPDYFVPLDTSFYTPFLGAINQLDLIRSFALDFANERFEQLEKMGIKKFAADYKLEKELLRQFLTLVRNNEVSFDEAQYAISENFISNRLKAFVARTVWGDAGFYQIFQEHDEIFRQALTLIKDDQAFLSLKK</sequence>
<feature type="transmembrane region" description="Helical" evidence="6">
    <location>
        <begin position="12"/>
        <end position="35"/>
    </location>
</feature>
<keyword evidence="6" id="KW-1133">Transmembrane helix</keyword>
<dbReference type="InterPro" id="IPR036034">
    <property type="entry name" value="PDZ_sf"/>
</dbReference>
<dbReference type="SMART" id="SM00245">
    <property type="entry name" value="TSPc"/>
    <property type="match status" value="1"/>
</dbReference>
<dbReference type="Pfam" id="PF03572">
    <property type="entry name" value="Peptidase_S41"/>
    <property type="match status" value="1"/>
</dbReference>
<evidence type="ECO:0000313" key="8">
    <source>
        <dbReference type="EMBL" id="MEN7550659.1"/>
    </source>
</evidence>
<evidence type="ECO:0000256" key="3">
    <source>
        <dbReference type="ARBA" id="ARBA00022801"/>
    </source>
</evidence>
<dbReference type="Gene3D" id="3.30.750.44">
    <property type="match status" value="1"/>
</dbReference>
<dbReference type="GO" id="GO:0007165">
    <property type="term" value="P:signal transduction"/>
    <property type="evidence" value="ECO:0007669"/>
    <property type="project" value="TreeGrafter"/>
</dbReference>
<accession>A0AAW9SCH9</accession>
<dbReference type="EMBL" id="JBDKWZ010000015">
    <property type="protein sequence ID" value="MEN7550659.1"/>
    <property type="molecule type" value="Genomic_DNA"/>
</dbReference>
<comment type="similarity">
    <text evidence="1 5">Belongs to the peptidase S41A family.</text>
</comment>
<keyword evidence="9" id="KW-1185">Reference proteome</keyword>
<keyword evidence="4 5" id="KW-0720">Serine protease</keyword>
<dbReference type="Pfam" id="PF13180">
    <property type="entry name" value="PDZ_2"/>
    <property type="match status" value="1"/>
</dbReference>